<evidence type="ECO:0000313" key="5">
    <source>
        <dbReference type="Proteomes" id="UP000075243"/>
    </source>
</evidence>
<dbReference type="Gene3D" id="3.50.30.30">
    <property type="match status" value="1"/>
</dbReference>
<evidence type="ECO:0000313" key="4">
    <source>
        <dbReference type="EMBL" id="KYP60201.1"/>
    </source>
</evidence>
<keyword evidence="2" id="KW-0325">Glycoprotein</keyword>
<keyword evidence="5" id="KW-1185">Reference proteome</keyword>
<dbReference type="STRING" id="3821.A0A151SZN9"/>
<sequence length="136" mass="15634">MFNFRVYHPAIVLLDRGDCYLALKVWHAQQAGAAAVLVSDNLDEPVITLDFPEVDDSHDDEFGFIKNISIPSALIEKSFGDMLKQALNNEDEVLIKIDWRDSVPHHDQRLSMSSRATRMMNKRSSFPRINSFHQEF</sequence>
<dbReference type="Proteomes" id="UP000075243">
    <property type="component" value="Chromosome 10"/>
</dbReference>
<feature type="domain" description="PA" evidence="3">
    <location>
        <begin position="10"/>
        <end position="83"/>
    </location>
</feature>
<dbReference type="PANTHER" id="PTHR22702">
    <property type="entry name" value="PROTEASE-ASSOCIATED DOMAIN-CONTAINING PROTEIN"/>
    <property type="match status" value="1"/>
</dbReference>
<organism evidence="4 5">
    <name type="scientific">Cajanus cajan</name>
    <name type="common">Pigeon pea</name>
    <name type="synonym">Cajanus indicus</name>
    <dbReference type="NCBI Taxonomy" id="3821"/>
    <lineage>
        <taxon>Eukaryota</taxon>
        <taxon>Viridiplantae</taxon>
        <taxon>Streptophyta</taxon>
        <taxon>Embryophyta</taxon>
        <taxon>Tracheophyta</taxon>
        <taxon>Spermatophyta</taxon>
        <taxon>Magnoliopsida</taxon>
        <taxon>eudicotyledons</taxon>
        <taxon>Gunneridae</taxon>
        <taxon>Pentapetalae</taxon>
        <taxon>rosids</taxon>
        <taxon>fabids</taxon>
        <taxon>Fabales</taxon>
        <taxon>Fabaceae</taxon>
        <taxon>Papilionoideae</taxon>
        <taxon>50 kb inversion clade</taxon>
        <taxon>NPAAA clade</taxon>
        <taxon>indigoferoid/millettioid clade</taxon>
        <taxon>Phaseoleae</taxon>
        <taxon>Cajanus</taxon>
    </lineage>
</organism>
<protein>
    <submittedName>
        <fullName evidence="4">Vacuolar-sorting receptor 7</fullName>
    </submittedName>
</protein>
<dbReference type="Gramene" id="C.cajan_15211.t">
    <property type="protein sequence ID" value="C.cajan_15211.t"/>
    <property type="gene ID" value="C.cajan_15211"/>
</dbReference>
<evidence type="ECO:0000259" key="3">
    <source>
        <dbReference type="Pfam" id="PF02225"/>
    </source>
</evidence>
<dbReference type="PANTHER" id="PTHR22702:SF4">
    <property type="entry name" value="VACUOLAR-SORTING RECEPTOR 6-LIKE"/>
    <property type="match status" value="1"/>
</dbReference>
<dbReference type="SUPFAM" id="SSF52025">
    <property type="entry name" value="PA domain"/>
    <property type="match status" value="1"/>
</dbReference>
<dbReference type="Pfam" id="PF02225">
    <property type="entry name" value="PA"/>
    <property type="match status" value="1"/>
</dbReference>
<accession>A0A151SZN9</accession>
<proteinExistence type="predicted"/>
<reference evidence="4 5" key="1">
    <citation type="journal article" date="2012" name="Nat. Biotechnol.">
        <title>Draft genome sequence of pigeonpea (Cajanus cajan), an orphan legume crop of resource-poor farmers.</title>
        <authorList>
            <person name="Varshney R.K."/>
            <person name="Chen W."/>
            <person name="Li Y."/>
            <person name="Bharti A.K."/>
            <person name="Saxena R.K."/>
            <person name="Schlueter J.A."/>
            <person name="Donoghue M.T."/>
            <person name="Azam S."/>
            <person name="Fan G."/>
            <person name="Whaley A.M."/>
            <person name="Farmer A.D."/>
            <person name="Sheridan J."/>
            <person name="Iwata A."/>
            <person name="Tuteja R."/>
            <person name="Penmetsa R.V."/>
            <person name="Wu W."/>
            <person name="Upadhyaya H.D."/>
            <person name="Yang S.P."/>
            <person name="Shah T."/>
            <person name="Saxena K.B."/>
            <person name="Michael T."/>
            <person name="McCombie W.R."/>
            <person name="Yang B."/>
            <person name="Zhang G."/>
            <person name="Yang H."/>
            <person name="Wang J."/>
            <person name="Spillane C."/>
            <person name="Cook D.R."/>
            <person name="May G.D."/>
            <person name="Xu X."/>
            <person name="Jackson S.A."/>
        </authorList>
    </citation>
    <scope>NUCLEOTIDE SEQUENCE [LARGE SCALE GENOMIC DNA]</scope>
    <source>
        <strain evidence="5">cv. Asha</strain>
    </source>
</reference>
<evidence type="ECO:0000256" key="1">
    <source>
        <dbReference type="ARBA" id="ARBA00022729"/>
    </source>
</evidence>
<keyword evidence="4" id="KW-0675">Receptor</keyword>
<evidence type="ECO:0000256" key="2">
    <source>
        <dbReference type="ARBA" id="ARBA00023180"/>
    </source>
</evidence>
<dbReference type="InterPro" id="IPR046450">
    <property type="entry name" value="PA_dom_sf"/>
</dbReference>
<dbReference type="InterPro" id="IPR003137">
    <property type="entry name" value="PA_domain"/>
</dbReference>
<keyword evidence="1" id="KW-0732">Signal</keyword>
<gene>
    <name evidence="4" type="ORF">KK1_015652</name>
</gene>
<dbReference type="EMBL" id="CM003612">
    <property type="protein sequence ID" value="KYP60201.1"/>
    <property type="molecule type" value="Genomic_DNA"/>
</dbReference>
<dbReference type="AlphaFoldDB" id="A0A151SZN9"/>
<name>A0A151SZN9_CAJCA</name>